<feature type="domain" description="Thioredoxin" evidence="1">
    <location>
        <begin position="16"/>
        <end position="76"/>
    </location>
</feature>
<evidence type="ECO:0000259" key="1">
    <source>
        <dbReference type="Pfam" id="PF00085"/>
    </source>
</evidence>
<dbReference type="SUPFAM" id="SSF52833">
    <property type="entry name" value="Thioredoxin-like"/>
    <property type="match status" value="1"/>
</dbReference>
<dbReference type="AlphaFoldDB" id="A0A318SH72"/>
<dbReference type="RefSeq" id="WP_110466769.1">
    <property type="nucleotide sequence ID" value="NZ_JAMOFZ010000027.1"/>
</dbReference>
<evidence type="ECO:0000313" key="3">
    <source>
        <dbReference type="Proteomes" id="UP000247540"/>
    </source>
</evidence>
<comment type="caution">
    <text evidence="2">The sequence shown here is derived from an EMBL/GenBank/DDBJ whole genome shotgun (WGS) entry which is preliminary data.</text>
</comment>
<protein>
    <submittedName>
        <fullName evidence="2">Thioredoxin</fullName>
    </submittedName>
</protein>
<dbReference type="Proteomes" id="UP000247540">
    <property type="component" value="Unassembled WGS sequence"/>
</dbReference>
<reference evidence="2 3" key="1">
    <citation type="submission" date="2018-06" db="EMBL/GenBank/DDBJ databases">
        <title>Genomic Encyclopedia of Type Strains, Phase III (KMG-III): the genomes of soil and plant-associated and newly described type strains.</title>
        <authorList>
            <person name="Whitman W."/>
        </authorList>
    </citation>
    <scope>NUCLEOTIDE SEQUENCE [LARGE SCALE GENOMIC DNA]</scope>
    <source>
        <strain evidence="2 3">CECT 7646</strain>
    </source>
</reference>
<sequence>MNGFPSGRPASVATWTVVCLCAEWCGVCRDYRPIFQRMAAASPDTAWHWLDVEDHADTAGDFDVETFPCLLVAQGERVCFLGPLTPHASVLQRLLQTLREDPASSRASMPDGADALWRRIRAASYPIPGGGRLA</sequence>
<evidence type="ECO:0000313" key="2">
    <source>
        <dbReference type="EMBL" id="PYE74230.1"/>
    </source>
</evidence>
<proteinExistence type="predicted"/>
<gene>
    <name evidence="2" type="ORF">DFQ15_12821</name>
</gene>
<dbReference type="Pfam" id="PF00085">
    <property type="entry name" value="Thioredoxin"/>
    <property type="match status" value="1"/>
</dbReference>
<organism evidence="2 3">
    <name type="scientific">Xylophilus ampelinus</name>
    <dbReference type="NCBI Taxonomy" id="54067"/>
    <lineage>
        <taxon>Bacteria</taxon>
        <taxon>Pseudomonadati</taxon>
        <taxon>Pseudomonadota</taxon>
        <taxon>Betaproteobacteria</taxon>
        <taxon>Burkholderiales</taxon>
        <taxon>Xylophilus</taxon>
    </lineage>
</organism>
<dbReference type="OrthoDB" id="8521206at2"/>
<dbReference type="CDD" id="cd02947">
    <property type="entry name" value="TRX_family"/>
    <property type="match status" value="1"/>
</dbReference>
<dbReference type="EMBL" id="QJTC01000028">
    <property type="protein sequence ID" value="PYE74230.1"/>
    <property type="molecule type" value="Genomic_DNA"/>
</dbReference>
<dbReference type="InterPro" id="IPR013766">
    <property type="entry name" value="Thioredoxin_domain"/>
</dbReference>
<accession>A0A318SH72</accession>
<keyword evidence="3" id="KW-1185">Reference proteome</keyword>
<dbReference type="InterPro" id="IPR036249">
    <property type="entry name" value="Thioredoxin-like_sf"/>
</dbReference>
<dbReference type="Gene3D" id="3.40.30.10">
    <property type="entry name" value="Glutaredoxin"/>
    <property type="match status" value="1"/>
</dbReference>
<name>A0A318SH72_9BURK</name>